<evidence type="ECO:0000313" key="3">
    <source>
        <dbReference type="EMBL" id="CAL1673178.1"/>
    </source>
</evidence>
<name>A0AAV2N029_9HYME</name>
<protein>
    <submittedName>
        <fullName evidence="3">Uncharacterized protein</fullName>
    </submittedName>
</protein>
<evidence type="ECO:0000256" key="1">
    <source>
        <dbReference type="SAM" id="Phobius"/>
    </source>
</evidence>
<evidence type="ECO:0000256" key="2">
    <source>
        <dbReference type="SAM" id="SignalP"/>
    </source>
</evidence>
<feature type="chain" id="PRO_5043898283" evidence="2">
    <location>
        <begin position="21"/>
        <end position="472"/>
    </location>
</feature>
<reference evidence="3 4" key="1">
    <citation type="submission" date="2024-04" db="EMBL/GenBank/DDBJ databases">
        <authorList>
            <consortium name="Molecular Ecology Group"/>
        </authorList>
    </citation>
    <scope>NUCLEOTIDE SEQUENCE [LARGE SCALE GENOMIC DNA]</scope>
</reference>
<evidence type="ECO:0000313" key="4">
    <source>
        <dbReference type="Proteomes" id="UP001497644"/>
    </source>
</evidence>
<dbReference type="Proteomes" id="UP001497644">
    <property type="component" value="Chromosome 1"/>
</dbReference>
<dbReference type="AlphaFoldDB" id="A0AAV2N029"/>
<keyword evidence="1" id="KW-0472">Membrane</keyword>
<proteinExistence type="predicted"/>
<feature type="transmembrane region" description="Helical" evidence="1">
    <location>
        <begin position="336"/>
        <end position="356"/>
    </location>
</feature>
<keyword evidence="1" id="KW-1133">Transmembrane helix</keyword>
<organism evidence="3 4">
    <name type="scientific">Lasius platythorax</name>
    <dbReference type="NCBI Taxonomy" id="488582"/>
    <lineage>
        <taxon>Eukaryota</taxon>
        <taxon>Metazoa</taxon>
        <taxon>Ecdysozoa</taxon>
        <taxon>Arthropoda</taxon>
        <taxon>Hexapoda</taxon>
        <taxon>Insecta</taxon>
        <taxon>Pterygota</taxon>
        <taxon>Neoptera</taxon>
        <taxon>Endopterygota</taxon>
        <taxon>Hymenoptera</taxon>
        <taxon>Apocrita</taxon>
        <taxon>Aculeata</taxon>
        <taxon>Formicoidea</taxon>
        <taxon>Formicidae</taxon>
        <taxon>Formicinae</taxon>
        <taxon>Lasius</taxon>
        <taxon>Lasius</taxon>
    </lineage>
</organism>
<keyword evidence="2" id="KW-0732">Signal</keyword>
<sequence length="472" mass="54565">MRTVHLVGLLFCVSLPLIAGFDLRKIIRTAQCQSSCLRNLTTDDECWNVGKNENRPCQMCWETCAFLGTYNNKMRLSLCKKRIFFNPKFFRATTFHFYSLDSLKPSSRFQLGCEIACTFYRTHGIEEDKYEPTKLPAPEEDEIIRINKHDIAVKLRKNLLGIWEMEEHYSNQKTVMNTGNWIIITNENGSIKQYSWEKWKPTLETIKENGPLFQASITWTDWQAQLKKQREEVTFPEDKVFLELQNRKKLQIKPSFVVTWQEETGNGIMGNQVADSESAQISVPSGRYLVRIATNDGPGSYSIVIDTDKFKTQIQELKYSNTEENSNTEEFSFSTWPTWYIIFVCILNVVMILMYLNKLFVSRIRKNKNKNKNKNENNIEMACLPEAEIRPIWNTRIPCFECELNPTVNCEALFIASSDSDISYINDQLWTVEVDINANADMQDANVQDANANIQDVTANTQDATANVIQQT</sequence>
<dbReference type="EMBL" id="OZ034824">
    <property type="protein sequence ID" value="CAL1673178.1"/>
    <property type="molecule type" value="Genomic_DNA"/>
</dbReference>
<gene>
    <name evidence="3" type="ORF">LPLAT_LOCUS129</name>
</gene>
<keyword evidence="4" id="KW-1185">Reference proteome</keyword>
<accession>A0AAV2N029</accession>
<keyword evidence="1" id="KW-0812">Transmembrane</keyword>
<feature type="signal peptide" evidence="2">
    <location>
        <begin position="1"/>
        <end position="20"/>
    </location>
</feature>